<dbReference type="RefSeq" id="WP_390222135.1">
    <property type="nucleotide sequence ID" value="NZ_JBHTAA010000001.1"/>
</dbReference>
<dbReference type="AlphaFoldDB" id="A0ABD5ZC96"/>
<protein>
    <submittedName>
        <fullName evidence="2">Acyl-CoA oxidase</fullName>
    </submittedName>
</protein>
<dbReference type="Proteomes" id="UP001596481">
    <property type="component" value="Unassembled WGS sequence"/>
</dbReference>
<name>A0ABD5ZC96_9EURY</name>
<keyword evidence="1" id="KW-0812">Transmembrane</keyword>
<gene>
    <name evidence="2" type="ORF">ACFQJC_04925</name>
</gene>
<proteinExistence type="predicted"/>
<keyword evidence="1" id="KW-1133">Transmembrane helix</keyword>
<feature type="transmembrane region" description="Helical" evidence="1">
    <location>
        <begin position="6"/>
        <end position="26"/>
    </location>
</feature>
<feature type="transmembrane region" description="Helical" evidence="1">
    <location>
        <begin position="69"/>
        <end position="87"/>
    </location>
</feature>
<evidence type="ECO:0000313" key="3">
    <source>
        <dbReference type="Proteomes" id="UP001596481"/>
    </source>
</evidence>
<evidence type="ECO:0000256" key="1">
    <source>
        <dbReference type="SAM" id="Phobius"/>
    </source>
</evidence>
<keyword evidence="3" id="KW-1185">Reference proteome</keyword>
<sequence length="90" mass="9386">MTDPMVIINVLMAFGGALGFLAYPVLRHFYEREVSDSTLAVLLLISLASVSLGAGVLNEGIDLVPVRALVAICLFGAQIVLLTNALAGEG</sequence>
<dbReference type="EMBL" id="JBHTAA010000001">
    <property type="protein sequence ID" value="MFC7202848.1"/>
    <property type="molecule type" value="Genomic_DNA"/>
</dbReference>
<comment type="caution">
    <text evidence="2">The sequence shown here is derived from an EMBL/GenBank/DDBJ whole genome shotgun (WGS) entry which is preliminary data.</text>
</comment>
<keyword evidence="1" id="KW-0472">Membrane</keyword>
<reference evidence="2 3" key="1">
    <citation type="journal article" date="2019" name="Int. J. Syst. Evol. Microbiol.">
        <title>The Global Catalogue of Microorganisms (GCM) 10K type strain sequencing project: providing services to taxonomists for standard genome sequencing and annotation.</title>
        <authorList>
            <consortium name="The Broad Institute Genomics Platform"/>
            <consortium name="The Broad Institute Genome Sequencing Center for Infectious Disease"/>
            <person name="Wu L."/>
            <person name="Ma J."/>
        </authorList>
    </citation>
    <scope>NUCLEOTIDE SEQUENCE [LARGE SCALE GENOMIC DNA]</scope>
    <source>
        <strain evidence="2 3">DSM 29988</strain>
    </source>
</reference>
<feature type="transmembrane region" description="Helical" evidence="1">
    <location>
        <begin position="38"/>
        <end position="57"/>
    </location>
</feature>
<accession>A0ABD5ZC96</accession>
<evidence type="ECO:0000313" key="2">
    <source>
        <dbReference type="EMBL" id="MFC7202848.1"/>
    </source>
</evidence>
<organism evidence="2 3">
    <name type="scientific">Haloferax namakaokahaiae</name>
    <dbReference type="NCBI Taxonomy" id="1748331"/>
    <lineage>
        <taxon>Archaea</taxon>
        <taxon>Methanobacteriati</taxon>
        <taxon>Methanobacteriota</taxon>
        <taxon>Stenosarchaea group</taxon>
        <taxon>Halobacteria</taxon>
        <taxon>Halobacteriales</taxon>
        <taxon>Haloferacaceae</taxon>
        <taxon>Haloferax</taxon>
    </lineage>
</organism>